<dbReference type="Proteomes" id="UP000887569">
    <property type="component" value="Unplaced"/>
</dbReference>
<dbReference type="WBParaSite" id="PgR087_g021_t01">
    <property type="protein sequence ID" value="PgR087_g021_t01"/>
    <property type="gene ID" value="PgR087_g021"/>
</dbReference>
<dbReference type="GO" id="GO:0003735">
    <property type="term" value="F:structural constituent of ribosome"/>
    <property type="evidence" value="ECO:0007669"/>
    <property type="project" value="InterPro"/>
</dbReference>
<dbReference type="SMART" id="SM01380">
    <property type="entry name" value="Ribosomal_L31e"/>
    <property type="match status" value="1"/>
</dbReference>
<dbReference type="GO" id="GO:0002181">
    <property type="term" value="P:cytoplasmic translation"/>
    <property type="evidence" value="ECO:0007669"/>
    <property type="project" value="TreeGrafter"/>
</dbReference>
<sequence>QSRSDVQRLRGFKNRALDEVRKFAEQQMGTRDVHVDTRLNKFLWSKGIS</sequence>
<dbReference type="SUPFAM" id="SSF54575">
    <property type="entry name" value="Ribosomal protein L31e"/>
    <property type="match status" value="1"/>
</dbReference>
<dbReference type="Gene3D" id="3.10.440.10">
    <property type="match status" value="1"/>
</dbReference>
<evidence type="ECO:0000256" key="1">
    <source>
        <dbReference type="ARBA" id="ARBA00010808"/>
    </source>
</evidence>
<dbReference type="InterPro" id="IPR000054">
    <property type="entry name" value="Ribosomal_eL31"/>
</dbReference>
<name>A0A915C4W8_PARUN</name>
<dbReference type="PANTHER" id="PTHR10956:SF0">
    <property type="entry name" value="60S RIBOSOMAL PROTEIN L31"/>
    <property type="match status" value="1"/>
</dbReference>
<dbReference type="GO" id="GO:0022625">
    <property type="term" value="C:cytosolic large ribosomal subunit"/>
    <property type="evidence" value="ECO:0007669"/>
    <property type="project" value="TreeGrafter"/>
</dbReference>
<dbReference type="Pfam" id="PF01198">
    <property type="entry name" value="Ribosomal_L31e"/>
    <property type="match status" value="1"/>
</dbReference>
<evidence type="ECO:0000313" key="4">
    <source>
        <dbReference type="Proteomes" id="UP000887569"/>
    </source>
</evidence>
<dbReference type="PANTHER" id="PTHR10956">
    <property type="entry name" value="60S RIBOSOMAL PROTEIN L31"/>
    <property type="match status" value="1"/>
</dbReference>
<reference evidence="5" key="1">
    <citation type="submission" date="2022-11" db="UniProtKB">
        <authorList>
            <consortium name="WormBaseParasite"/>
        </authorList>
    </citation>
    <scope>IDENTIFICATION</scope>
</reference>
<keyword evidence="4" id="KW-1185">Reference proteome</keyword>
<comment type="similarity">
    <text evidence="1">Belongs to the eukaryotic ribosomal protein eL31 family.</text>
</comment>
<evidence type="ECO:0000256" key="2">
    <source>
        <dbReference type="ARBA" id="ARBA00022980"/>
    </source>
</evidence>
<evidence type="ECO:0000256" key="3">
    <source>
        <dbReference type="ARBA" id="ARBA00023274"/>
    </source>
</evidence>
<evidence type="ECO:0000313" key="5">
    <source>
        <dbReference type="WBParaSite" id="PgR087_g021_t01"/>
    </source>
</evidence>
<protein>
    <submittedName>
        <fullName evidence="5">Uncharacterized protein</fullName>
    </submittedName>
</protein>
<organism evidence="4 5">
    <name type="scientific">Parascaris univalens</name>
    <name type="common">Nematode worm</name>
    <dbReference type="NCBI Taxonomy" id="6257"/>
    <lineage>
        <taxon>Eukaryota</taxon>
        <taxon>Metazoa</taxon>
        <taxon>Ecdysozoa</taxon>
        <taxon>Nematoda</taxon>
        <taxon>Chromadorea</taxon>
        <taxon>Rhabditida</taxon>
        <taxon>Spirurina</taxon>
        <taxon>Ascaridomorpha</taxon>
        <taxon>Ascaridoidea</taxon>
        <taxon>Ascarididae</taxon>
        <taxon>Parascaris</taxon>
    </lineage>
</organism>
<dbReference type="InterPro" id="IPR023621">
    <property type="entry name" value="Ribosomal_eL31_dom_sf"/>
</dbReference>
<keyword evidence="3" id="KW-0687">Ribonucleoprotein</keyword>
<accession>A0A915C4W8</accession>
<keyword evidence="2" id="KW-0689">Ribosomal protein</keyword>
<proteinExistence type="inferred from homology"/>
<dbReference type="AlphaFoldDB" id="A0A915C4W8"/>